<accession>A0A8R1V651</accession>
<evidence type="ECO:0000313" key="2">
    <source>
        <dbReference type="Proteomes" id="UP000005239"/>
    </source>
</evidence>
<reference evidence="2" key="1">
    <citation type="journal article" date="2008" name="Nat. Genet.">
        <title>The Pristionchus pacificus genome provides a unique perspective on nematode lifestyle and parasitism.</title>
        <authorList>
            <person name="Dieterich C."/>
            <person name="Clifton S.W."/>
            <person name="Schuster L.N."/>
            <person name="Chinwalla A."/>
            <person name="Delehaunty K."/>
            <person name="Dinkelacker I."/>
            <person name="Fulton L."/>
            <person name="Fulton R."/>
            <person name="Godfrey J."/>
            <person name="Minx P."/>
            <person name="Mitreva M."/>
            <person name="Roeseler W."/>
            <person name="Tian H."/>
            <person name="Witte H."/>
            <person name="Yang S.P."/>
            <person name="Wilson R.K."/>
            <person name="Sommer R.J."/>
        </authorList>
    </citation>
    <scope>NUCLEOTIDE SEQUENCE [LARGE SCALE GENOMIC DNA]</scope>
    <source>
        <strain evidence="2">PS312</strain>
    </source>
</reference>
<proteinExistence type="predicted"/>
<dbReference type="Proteomes" id="UP000005239">
    <property type="component" value="Unassembled WGS sequence"/>
</dbReference>
<keyword evidence="2" id="KW-1185">Reference proteome</keyword>
<dbReference type="EnsemblMetazoa" id="PPA45480.1">
    <property type="protein sequence ID" value="PPA45480.1"/>
    <property type="gene ID" value="WBGene00283849"/>
</dbReference>
<evidence type="ECO:0000313" key="1">
    <source>
        <dbReference type="EnsemblMetazoa" id="PPA45480.1"/>
    </source>
</evidence>
<dbReference type="AlphaFoldDB" id="A0A2A6BYX6"/>
<accession>A0A2A6BYX6</accession>
<gene>
    <name evidence="1" type="primary">WBGene00283849</name>
</gene>
<sequence length="82" mass="9009">MNSKAVFWETGKTSSFRSDVVEVVFDLLLGGALFAKNRSIGLDPAEWHSIRAGAAAVESEEKPGSRGRGRSRTNEYGMIYRS</sequence>
<protein>
    <submittedName>
        <fullName evidence="1">Uncharacterized protein</fullName>
    </submittedName>
</protein>
<organism evidence="1 2">
    <name type="scientific">Pristionchus pacificus</name>
    <name type="common">Parasitic nematode worm</name>
    <dbReference type="NCBI Taxonomy" id="54126"/>
    <lineage>
        <taxon>Eukaryota</taxon>
        <taxon>Metazoa</taxon>
        <taxon>Ecdysozoa</taxon>
        <taxon>Nematoda</taxon>
        <taxon>Chromadorea</taxon>
        <taxon>Rhabditida</taxon>
        <taxon>Rhabditina</taxon>
        <taxon>Diplogasteromorpha</taxon>
        <taxon>Diplogasteroidea</taxon>
        <taxon>Neodiplogasteridae</taxon>
        <taxon>Pristionchus</taxon>
    </lineage>
</organism>
<name>A0A2A6BYX6_PRIPA</name>
<reference evidence="1" key="2">
    <citation type="submission" date="2022-06" db="UniProtKB">
        <authorList>
            <consortium name="EnsemblMetazoa"/>
        </authorList>
    </citation>
    <scope>IDENTIFICATION</scope>
    <source>
        <strain evidence="1">PS312</strain>
    </source>
</reference>